<accession>W9ZN10</accession>
<keyword evidence="1" id="KW-1133">Transmembrane helix</keyword>
<feature type="non-terminal residue" evidence="2">
    <location>
        <position position="201"/>
    </location>
</feature>
<dbReference type="GeneID" id="19155867"/>
<proteinExistence type="predicted"/>
<dbReference type="RefSeq" id="XP_007720068.1">
    <property type="nucleotide sequence ID" value="XM_007721878.1"/>
</dbReference>
<gene>
    <name evidence="2" type="ORF">A1O1_00964</name>
</gene>
<sequence length="201" mass="24022">MSAPRLGPSTWGVFSDQPFEWLPPESFSLILRLAHGWIPRDRLRYCWNCHKIMPREEAFFRKRLTCKKNPRWSVKVDLPKEEWDKLRKKDKYRHLVRTWCTSPAQDSSYLCCDACRSSHLEAGLPRFTYPIECPTCLEKELTYSWRGPRKPWFRNCMRDCISLGCRPILWVVDWTVYYLLLGGSAVVRFVYNQGWSCWRAF</sequence>
<dbReference type="HOGENOM" id="CLU_074142_0_0_1"/>
<keyword evidence="1" id="KW-0812">Transmembrane</keyword>
<name>W9ZN10_9EURO</name>
<feature type="transmembrane region" description="Helical" evidence="1">
    <location>
        <begin position="168"/>
        <end position="191"/>
    </location>
</feature>
<evidence type="ECO:0000313" key="2">
    <source>
        <dbReference type="EMBL" id="EXJ95839.1"/>
    </source>
</evidence>
<evidence type="ECO:0000256" key="1">
    <source>
        <dbReference type="SAM" id="Phobius"/>
    </source>
</evidence>
<evidence type="ECO:0000313" key="3">
    <source>
        <dbReference type="Proteomes" id="UP000019484"/>
    </source>
</evidence>
<dbReference type="EMBL" id="AMWN01000001">
    <property type="protein sequence ID" value="EXJ95839.1"/>
    <property type="molecule type" value="Genomic_DNA"/>
</dbReference>
<protein>
    <submittedName>
        <fullName evidence="2">Uncharacterized protein</fullName>
    </submittedName>
</protein>
<reference evidence="2 3" key="1">
    <citation type="submission" date="2013-03" db="EMBL/GenBank/DDBJ databases">
        <title>The Genome Sequence of Capronia coronata CBS 617.96.</title>
        <authorList>
            <consortium name="The Broad Institute Genomics Platform"/>
            <person name="Cuomo C."/>
            <person name="de Hoog S."/>
            <person name="Gorbushina A."/>
            <person name="Walker B."/>
            <person name="Young S.K."/>
            <person name="Zeng Q."/>
            <person name="Gargeya S."/>
            <person name="Fitzgerald M."/>
            <person name="Haas B."/>
            <person name="Abouelleil A."/>
            <person name="Allen A.W."/>
            <person name="Alvarado L."/>
            <person name="Arachchi H.M."/>
            <person name="Berlin A.M."/>
            <person name="Chapman S.B."/>
            <person name="Gainer-Dewar J."/>
            <person name="Goldberg J."/>
            <person name="Griggs A."/>
            <person name="Gujja S."/>
            <person name="Hansen M."/>
            <person name="Howarth C."/>
            <person name="Imamovic A."/>
            <person name="Ireland A."/>
            <person name="Larimer J."/>
            <person name="McCowan C."/>
            <person name="Murphy C."/>
            <person name="Pearson M."/>
            <person name="Poon T.W."/>
            <person name="Priest M."/>
            <person name="Roberts A."/>
            <person name="Saif S."/>
            <person name="Shea T."/>
            <person name="Sisk P."/>
            <person name="Sykes S."/>
            <person name="Wortman J."/>
            <person name="Nusbaum C."/>
            <person name="Birren B."/>
        </authorList>
    </citation>
    <scope>NUCLEOTIDE SEQUENCE [LARGE SCALE GENOMIC DNA]</scope>
    <source>
        <strain evidence="2 3">CBS 617.96</strain>
    </source>
</reference>
<dbReference type="STRING" id="1182541.W9ZN10"/>
<organism evidence="2 3">
    <name type="scientific">Capronia coronata CBS 617.96</name>
    <dbReference type="NCBI Taxonomy" id="1182541"/>
    <lineage>
        <taxon>Eukaryota</taxon>
        <taxon>Fungi</taxon>
        <taxon>Dikarya</taxon>
        <taxon>Ascomycota</taxon>
        <taxon>Pezizomycotina</taxon>
        <taxon>Eurotiomycetes</taxon>
        <taxon>Chaetothyriomycetidae</taxon>
        <taxon>Chaetothyriales</taxon>
        <taxon>Herpotrichiellaceae</taxon>
        <taxon>Capronia</taxon>
    </lineage>
</organism>
<dbReference type="AlphaFoldDB" id="W9ZN10"/>
<keyword evidence="3" id="KW-1185">Reference proteome</keyword>
<dbReference type="OrthoDB" id="4154756at2759"/>
<keyword evidence="1" id="KW-0472">Membrane</keyword>
<dbReference type="Proteomes" id="UP000019484">
    <property type="component" value="Unassembled WGS sequence"/>
</dbReference>
<comment type="caution">
    <text evidence="2">The sequence shown here is derived from an EMBL/GenBank/DDBJ whole genome shotgun (WGS) entry which is preliminary data.</text>
</comment>